<feature type="signal peptide" evidence="1">
    <location>
        <begin position="1"/>
        <end position="24"/>
    </location>
</feature>
<reference evidence="2 3" key="1">
    <citation type="submission" date="2017-09" db="EMBL/GenBank/DDBJ databases">
        <title>Phase variable restriction modification systems are present in the genome sequences of periodontal pathogens Prevotella intermedia, Tannerella forsythia and Porphyromonas gingivalis.</title>
        <authorList>
            <person name="Haigh R.D."/>
            <person name="Crawford L."/>
            <person name="Ralph J."/>
            <person name="Wanford J."/>
            <person name="Vartoukian S.R."/>
            <person name="Hijazib K."/>
            <person name="Wade W."/>
            <person name="Oggioni M.R."/>
        </authorList>
    </citation>
    <scope>NUCLEOTIDE SEQUENCE [LARGE SCALE GENOMIC DNA]</scope>
    <source>
        <strain evidence="2 3">WW11663</strain>
    </source>
</reference>
<dbReference type="RefSeq" id="WP_074451401.1">
    <property type="nucleotide sequence ID" value="NZ_CAUPTG010000003.1"/>
</dbReference>
<accession>A0A2A6E8B8</accession>
<dbReference type="AlphaFoldDB" id="A0A2A6E8B8"/>
<evidence type="ECO:0000313" key="2">
    <source>
        <dbReference type="EMBL" id="PDP43801.1"/>
    </source>
</evidence>
<name>A0A2A6E8B8_TANFO</name>
<dbReference type="EMBL" id="NSLJ01000014">
    <property type="protein sequence ID" value="PDP43801.1"/>
    <property type="molecule type" value="Genomic_DNA"/>
</dbReference>
<evidence type="ECO:0000256" key="1">
    <source>
        <dbReference type="SAM" id="SignalP"/>
    </source>
</evidence>
<proteinExistence type="predicted"/>
<protein>
    <submittedName>
        <fullName evidence="2">Uncharacterized protein</fullName>
    </submittedName>
</protein>
<evidence type="ECO:0000313" key="3">
    <source>
        <dbReference type="Proteomes" id="UP000219259"/>
    </source>
</evidence>
<feature type="chain" id="PRO_5012947098" evidence="1">
    <location>
        <begin position="25"/>
        <end position="69"/>
    </location>
</feature>
<dbReference type="Proteomes" id="UP000219259">
    <property type="component" value="Unassembled WGS sequence"/>
</dbReference>
<comment type="caution">
    <text evidence="2">The sequence shown here is derived from an EMBL/GenBank/DDBJ whole genome shotgun (WGS) entry which is preliminary data.</text>
</comment>
<organism evidence="2 3">
    <name type="scientific">Tannerella forsythia</name>
    <name type="common">Bacteroides forsythus</name>
    <dbReference type="NCBI Taxonomy" id="28112"/>
    <lineage>
        <taxon>Bacteria</taxon>
        <taxon>Pseudomonadati</taxon>
        <taxon>Bacteroidota</taxon>
        <taxon>Bacteroidia</taxon>
        <taxon>Bacteroidales</taxon>
        <taxon>Tannerellaceae</taxon>
        <taxon>Tannerella</taxon>
    </lineage>
</organism>
<gene>
    <name evidence="2" type="ORF">CLI86_06835</name>
</gene>
<keyword evidence="1" id="KW-0732">Signal</keyword>
<sequence length="69" mass="7733">MRKVFFILLLCVIAAGFLPIDSGAAKKKIDAYCVITTCRGTICHESFKDSERAADYLDAVEEECENSRR</sequence>